<dbReference type="GO" id="GO:0046677">
    <property type="term" value="P:response to antibiotic"/>
    <property type="evidence" value="ECO:0007669"/>
    <property type="project" value="InterPro"/>
</dbReference>
<dbReference type="AlphaFoldDB" id="A0A380KWZ6"/>
<dbReference type="GO" id="GO:0030655">
    <property type="term" value="P:beta-lactam antibiotic catabolic process"/>
    <property type="evidence" value="ECO:0007669"/>
    <property type="project" value="InterPro"/>
</dbReference>
<proteinExistence type="predicted"/>
<dbReference type="InterPro" id="IPR045155">
    <property type="entry name" value="Beta-lactam_cat"/>
</dbReference>
<feature type="domain" description="Beta-lactamase class A catalytic" evidence="1">
    <location>
        <begin position="205"/>
        <end position="406"/>
    </location>
</feature>
<dbReference type="GO" id="GO:0008800">
    <property type="term" value="F:beta-lactamase activity"/>
    <property type="evidence" value="ECO:0007669"/>
    <property type="project" value="UniProtKB-EC"/>
</dbReference>
<protein>
    <submittedName>
        <fullName evidence="3">Beta-lactamase class A</fullName>
        <ecNumber evidence="3">3.5.2.6</ecNumber>
    </submittedName>
</protein>
<evidence type="ECO:0000313" key="3">
    <source>
        <dbReference type="EMBL" id="SUN76288.1"/>
    </source>
</evidence>
<dbReference type="OrthoDB" id="2240388at2"/>
<dbReference type="STRING" id="1123307.GCA_000380065_00397"/>
<dbReference type="RefSeq" id="WP_018371083.1">
    <property type="nucleotide sequence ID" value="NZ_UHFR01000005.1"/>
</dbReference>
<reference evidence="3" key="1">
    <citation type="submission" date="2018-06" db="EMBL/GenBank/DDBJ databases">
        <authorList>
            <consortium name="Pathogen Informatics"/>
            <person name="Doyle S."/>
        </authorList>
    </citation>
    <scope>NUCLEOTIDE SEQUENCE [LARGE SCALE GENOMIC DNA]</scope>
    <source>
        <strain evidence="3">NCTC13765</strain>
    </source>
</reference>
<dbReference type="EC" id="3.5.2.6" evidence="3"/>
<dbReference type="InterPro" id="IPR044081">
    <property type="entry name" value="DUF5776"/>
</dbReference>
<dbReference type="Proteomes" id="UP000254634">
    <property type="component" value="Unassembled WGS sequence"/>
</dbReference>
<gene>
    <name evidence="3" type="ORF">NCTC13765_00775</name>
</gene>
<dbReference type="SUPFAM" id="SSF56601">
    <property type="entry name" value="beta-lactamase/transpeptidase-like"/>
    <property type="match status" value="1"/>
</dbReference>
<dbReference type="Pfam" id="PF19087">
    <property type="entry name" value="DUF5776"/>
    <property type="match status" value="1"/>
</dbReference>
<dbReference type="InterPro" id="IPR012338">
    <property type="entry name" value="Beta-lactam/transpept-like"/>
</dbReference>
<dbReference type="InterPro" id="IPR000871">
    <property type="entry name" value="Beta-lactam_class-A"/>
</dbReference>
<dbReference type="PANTHER" id="PTHR35333">
    <property type="entry name" value="BETA-LACTAMASE"/>
    <property type="match status" value="1"/>
</dbReference>
<accession>A0A380KWZ6</accession>
<feature type="domain" description="DUF5776" evidence="2">
    <location>
        <begin position="44"/>
        <end position="107"/>
    </location>
</feature>
<evidence type="ECO:0000259" key="2">
    <source>
        <dbReference type="Pfam" id="PF19087"/>
    </source>
</evidence>
<dbReference type="Gene3D" id="3.40.710.10">
    <property type="entry name" value="DD-peptidase/beta-lactamase superfamily"/>
    <property type="match status" value="1"/>
</dbReference>
<evidence type="ECO:0000259" key="1">
    <source>
        <dbReference type="Pfam" id="PF13354"/>
    </source>
</evidence>
<dbReference type="EMBL" id="UHFR01000005">
    <property type="protein sequence ID" value="SUN76288.1"/>
    <property type="molecule type" value="Genomic_DNA"/>
</dbReference>
<keyword evidence="4" id="KW-1185">Reference proteome</keyword>
<organism evidence="3 4">
    <name type="scientific">Streptococcus massiliensis</name>
    <dbReference type="NCBI Taxonomy" id="313439"/>
    <lineage>
        <taxon>Bacteria</taxon>
        <taxon>Bacillati</taxon>
        <taxon>Bacillota</taxon>
        <taxon>Bacilli</taxon>
        <taxon>Lactobacillales</taxon>
        <taxon>Streptococcaceae</taxon>
        <taxon>Streptococcus</taxon>
    </lineage>
</organism>
<keyword evidence="3" id="KW-0378">Hydrolase</keyword>
<evidence type="ECO:0000313" key="4">
    <source>
        <dbReference type="Proteomes" id="UP000254634"/>
    </source>
</evidence>
<dbReference type="Pfam" id="PF13354">
    <property type="entry name" value="Beta-lactamase2"/>
    <property type="match status" value="1"/>
</dbReference>
<dbReference type="PANTHER" id="PTHR35333:SF3">
    <property type="entry name" value="BETA-LACTAMASE-TYPE TRANSPEPTIDASE FOLD CONTAINING PROTEIN"/>
    <property type="match status" value="1"/>
</dbReference>
<sequence>MRKILGLLLLPVFLGPGVVVSTEKNVELTEEQRYVAFSSPYGNYYTDLPKHPVVTSNISTFKDIELKDLVGNLVPNTTLSIKQFQVNASGIPVFQLTNGQFIVADKRTIIDDVILEQENVSITKWLKKNFTVYEQPYFAGVKKKATTLKPYTKVTVSQLATTNRGQYALVDGQGWVDIKELSDQDNRIEQVQELLDSKYNKADYGIYVKQLDTNQEVGINSDQVFYSASVSKLPYLYYAEKLIDEGKLDPNKPLKYIPEVNDYSGSYDPEGSGSLPKSADNKDYTVADLMNRVAKESDNVAHNILGYYITNKSDKTFQKEINHLAEKKWDVENREVSVHMVGHILEAIYDQNSGLVDIMSQTNFDDQRISKNISVKVAHKIGDAYDYKHDAAIIYGQTPFILVVFTNNSNYDTITQIADDVYGVLK</sequence>
<name>A0A380KWZ6_9STRE</name>